<dbReference type="Proteomes" id="UP001596472">
    <property type="component" value="Unassembled WGS sequence"/>
</dbReference>
<organism evidence="8 9">
    <name type="scientific">Haloferula chungangensis</name>
    <dbReference type="NCBI Taxonomy" id="1048331"/>
    <lineage>
        <taxon>Bacteria</taxon>
        <taxon>Pseudomonadati</taxon>
        <taxon>Verrucomicrobiota</taxon>
        <taxon>Verrucomicrobiia</taxon>
        <taxon>Verrucomicrobiales</taxon>
        <taxon>Verrucomicrobiaceae</taxon>
        <taxon>Haloferula</taxon>
    </lineage>
</organism>
<evidence type="ECO:0000256" key="1">
    <source>
        <dbReference type="ARBA" id="ARBA00022617"/>
    </source>
</evidence>
<keyword evidence="3 4" id="KW-0408">Iron</keyword>
<evidence type="ECO:0000259" key="7">
    <source>
        <dbReference type="PROSITE" id="PS51007"/>
    </source>
</evidence>
<gene>
    <name evidence="8" type="ORF">ACFQY0_01660</name>
</gene>
<dbReference type="Gene3D" id="1.10.760.10">
    <property type="entry name" value="Cytochrome c-like domain"/>
    <property type="match status" value="1"/>
</dbReference>
<keyword evidence="9" id="KW-1185">Reference proteome</keyword>
<keyword evidence="6" id="KW-0812">Transmembrane</keyword>
<dbReference type="PROSITE" id="PS51007">
    <property type="entry name" value="CYTC"/>
    <property type="match status" value="1"/>
</dbReference>
<proteinExistence type="predicted"/>
<dbReference type="SUPFAM" id="SSF46626">
    <property type="entry name" value="Cytochrome c"/>
    <property type="match status" value="1"/>
</dbReference>
<dbReference type="RefSeq" id="WP_379708406.1">
    <property type="nucleotide sequence ID" value="NZ_JBHTBS010000001.1"/>
</dbReference>
<keyword evidence="6" id="KW-0472">Membrane</keyword>
<dbReference type="EMBL" id="JBHTBS010000001">
    <property type="protein sequence ID" value="MFC7335868.1"/>
    <property type="molecule type" value="Genomic_DNA"/>
</dbReference>
<evidence type="ECO:0000256" key="5">
    <source>
        <dbReference type="SAM" id="MobiDB-lite"/>
    </source>
</evidence>
<name>A0ABW2L0P2_9BACT</name>
<feature type="domain" description="Cytochrome c" evidence="7">
    <location>
        <begin position="54"/>
        <end position="228"/>
    </location>
</feature>
<feature type="region of interest" description="Disordered" evidence="5">
    <location>
        <begin position="230"/>
        <end position="250"/>
    </location>
</feature>
<evidence type="ECO:0000256" key="3">
    <source>
        <dbReference type="ARBA" id="ARBA00023004"/>
    </source>
</evidence>
<evidence type="ECO:0000313" key="9">
    <source>
        <dbReference type="Proteomes" id="UP001596472"/>
    </source>
</evidence>
<keyword evidence="6" id="KW-1133">Transmembrane helix</keyword>
<reference evidence="9" key="1">
    <citation type="journal article" date="2019" name="Int. J. Syst. Evol. Microbiol.">
        <title>The Global Catalogue of Microorganisms (GCM) 10K type strain sequencing project: providing services to taxonomists for standard genome sequencing and annotation.</title>
        <authorList>
            <consortium name="The Broad Institute Genomics Platform"/>
            <consortium name="The Broad Institute Genome Sequencing Center for Infectious Disease"/>
            <person name="Wu L."/>
            <person name="Ma J."/>
        </authorList>
    </citation>
    <scope>NUCLEOTIDE SEQUENCE [LARGE SCALE GENOMIC DNA]</scope>
    <source>
        <strain evidence="9">CGMCC 4.1467</strain>
    </source>
</reference>
<evidence type="ECO:0000256" key="4">
    <source>
        <dbReference type="PROSITE-ProRule" id="PRU00433"/>
    </source>
</evidence>
<keyword evidence="2 4" id="KW-0479">Metal-binding</keyword>
<comment type="caution">
    <text evidence="8">The sequence shown here is derived from an EMBL/GenBank/DDBJ whole genome shotgun (WGS) entry which is preliminary data.</text>
</comment>
<feature type="transmembrane region" description="Helical" evidence="6">
    <location>
        <begin position="6"/>
        <end position="27"/>
    </location>
</feature>
<keyword evidence="1 4" id="KW-0349">Heme</keyword>
<feature type="compositionally biased region" description="Basic and acidic residues" evidence="5">
    <location>
        <begin position="241"/>
        <end position="250"/>
    </location>
</feature>
<dbReference type="InterPro" id="IPR009056">
    <property type="entry name" value="Cyt_c-like_dom"/>
</dbReference>
<evidence type="ECO:0000313" key="8">
    <source>
        <dbReference type="EMBL" id="MFC7335868.1"/>
    </source>
</evidence>
<sequence length="250" mass="27507">MNFRQFALGLTLSFGIAWLAVVVVPFFKLRNPSPVSYTEGIDENTGIYHPKRAGRVTNGYEVYAANGCYQCHTQVVRNTDAGNDLGRPDWGGLKLDADTGKDTRRESNVFDYAGLDFAPIGVARLGPDLMNVGRRIPARIREAAGPDATAGEVDGAARDWLYLHLYNPRLSPELRDWSSCPSYSFLFEEREITGQRSDDALEVATEPGMEIVPGDKARALVSYLMSLKHDNPVPASMDYSPADKKGDTEG</sequence>
<evidence type="ECO:0000256" key="2">
    <source>
        <dbReference type="ARBA" id="ARBA00022723"/>
    </source>
</evidence>
<accession>A0ABW2L0P2</accession>
<dbReference type="InterPro" id="IPR036909">
    <property type="entry name" value="Cyt_c-like_dom_sf"/>
</dbReference>
<evidence type="ECO:0000256" key="6">
    <source>
        <dbReference type="SAM" id="Phobius"/>
    </source>
</evidence>
<protein>
    <recommendedName>
        <fullName evidence="7">Cytochrome c domain-containing protein</fullName>
    </recommendedName>
</protein>